<accession>A0A8J2WED6</accession>
<keyword evidence="3" id="KW-1185">Reference proteome</keyword>
<sequence>MNPNKRISRRSGRVSEVPKLPAYIGAAYSRSSTIMEIPSPPVSWTNRRQIEDDEVETLDDDNREMGSEN</sequence>
<dbReference type="EMBL" id="CAKKLH010000124">
    <property type="protein sequence ID" value="CAH0104060.1"/>
    <property type="molecule type" value="Genomic_DNA"/>
</dbReference>
<protein>
    <submittedName>
        <fullName evidence="2">Uncharacterized protein</fullName>
    </submittedName>
</protein>
<gene>
    <name evidence="2" type="ORF">DGAL_LOCUS6772</name>
</gene>
<feature type="compositionally biased region" description="Acidic residues" evidence="1">
    <location>
        <begin position="51"/>
        <end position="62"/>
    </location>
</feature>
<name>A0A8J2WED6_9CRUS</name>
<evidence type="ECO:0000313" key="2">
    <source>
        <dbReference type="EMBL" id="CAH0104060.1"/>
    </source>
</evidence>
<evidence type="ECO:0000256" key="1">
    <source>
        <dbReference type="SAM" id="MobiDB-lite"/>
    </source>
</evidence>
<evidence type="ECO:0000313" key="3">
    <source>
        <dbReference type="Proteomes" id="UP000789390"/>
    </source>
</evidence>
<proteinExistence type="predicted"/>
<dbReference type="AlphaFoldDB" id="A0A8J2WED6"/>
<dbReference type="Proteomes" id="UP000789390">
    <property type="component" value="Unassembled WGS sequence"/>
</dbReference>
<feature type="region of interest" description="Disordered" evidence="1">
    <location>
        <begin position="47"/>
        <end position="69"/>
    </location>
</feature>
<organism evidence="2 3">
    <name type="scientific">Daphnia galeata</name>
    <dbReference type="NCBI Taxonomy" id="27404"/>
    <lineage>
        <taxon>Eukaryota</taxon>
        <taxon>Metazoa</taxon>
        <taxon>Ecdysozoa</taxon>
        <taxon>Arthropoda</taxon>
        <taxon>Crustacea</taxon>
        <taxon>Branchiopoda</taxon>
        <taxon>Diplostraca</taxon>
        <taxon>Cladocera</taxon>
        <taxon>Anomopoda</taxon>
        <taxon>Daphniidae</taxon>
        <taxon>Daphnia</taxon>
    </lineage>
</organism>
<reference evidence="2" key="1">
    <citation type="submission" date="2021-11" db="EMBL/GenBank/DDBJ databases">
        <authorList>
            <person name="Schell T."/>
        </authorList>
    </citation>
    <scope>NUCLEOTIDE SEQUENCE</scope>
    <source>
        <strain evidence="2">M5</strain>
    </source>
</reference>
<comment type="caution">
    <text evidence="2">The sequence shown here is derived from an EMBL/GenBank/DDBJ whole genome shotgun (WGS) entry which is preliminary data.</text>
</comment>